<reference evidence="2 3" key="1">
    <citation type="journal article" date="2014" name="Genome Biol. Evol.">
        <title>The secreted proteins of Achlya hypogyna and Thraustotheca clavata identify the ancestral oomycete secretome and reveal gene acquisitions by horizontal gene transfer.</title>
        <authorList>
            <person name="Misner I."/>
            <person name="Blouin N."/>
            <person name="Leonard G."/>
            <person name="Richards T.A."/>
            <person name="Lane C.E."/>
        </authorList>
    </citation>
    <scope>NUCLEOTIDE SEQUENCE [LARGE SCALE GENOMIC DNA]</scope>
    <source>
        <strain evidence="2 3">ATCC 48635</strain>
    </source>
</reference>
<dbReference type="STRING" id="1202772.A0A1V9Y6F5"/>
<proteinExistence type="predicted"/>
<dbReference type="Gene3D" id="2.30.29.30">
    <property type="entry name" value="Pleckstrin-homology domain (PH domain)/Phosphotyrosine-binding domain (PTB)"/>
    <property type="match status" value="1"/>
</dbReference>
<dbReference type="Proteomes" id="UP000243579">
    <property type="component" value="Unassembled WGS sequence"/>
</dbReference>
<accession>A0A1V9Y6F5</accession>
<feature type="compositionally biased region" description="Pro residues" evidence="1">
    <location>
        <begin position="363"/>
        <end position="385"/>
    </location>
</feature>
<comment type="caution">
    <text evidence="2">The sequence shown here is derived from an EMBL/GenBank/DDBJ whole genome shotgun (WGS) entry which is preliminary data.</text>
</comment>
<organism evidence="2 3">
    <name type="scientific">Achlya hypogyna</name>
    <name type="common">Oomycete</name>
    <name type="synonym">Protoachlya hypogyna</name>
    <dbReference type="NCBI Taxonomy" id="1202772"/>
    <lineage>
        <taxon>Eukaryota</taxon>
        <taxon>Sar</taxon>
        <taxon>Stramenopiles</taxon>
        <taxon>Oomycota</taxon>
        <taxon>Saprolegniomycetes</taxon>
        <taxon>Saprolegniales</taxon>
        <taxon>Achlyaceae</taxon>
        <taxon>Achlya</taxon>
    </lineage>
</organism>
<dbReference type="CDD" id="cd00821">
    <property type="entry name" value="PH"/>
    <property type="match status" value="1"/>
</dbReference>
<sequence>MRILAEGDLRKRCATLPLMRQRYCMLLLDDSSGAKPKVLLRSYKSQAERDANVDAFVSSHVVKCVGEWTGKGNLHTYPHAFVLETVQSKLFHCSAPSEAAKRHWMTAIPFAEDGLYALVGVTPVMSAASASAGEAPTPEPVHVHVEQPAVEAPEIVLRQSSWGRQSSAHLDPAPDPPAKPRPPSVRDALFQPKPKRNQRRDLVADLEIESDDDTSPARESLLLAPTVLSSKADPYDDDFGYGQTVVAPPMKLKFEIDPLAPVYSRASSAQSPDNDSDDDHVPLDPELYARYSQMRMESALEASRWAKDTRRKPDADAKLHAGRKAKTKKPRKTKVDDDTPRKTKADDDKPRSKRKSRREAFTPPLPAPDAPLPQPRAVPVGPAPQLPHQGLRLPDIEGF</sequence>
<dbReference type="EMBL" id="JNBR01002823">
    <property type="protein sequence ID" value="OQR81289.1"/>
    <property type="molecule type" value="Genomic_DNA"/>
</dbReference>
<protein>
    <recommendedName>
        <fullName evidence="4">PH domain-containing protein</fullName>
    </recommendedName>
</protein>
<evidence type="ECO:0000313" key="2">
    <source>
        <dbReference type="EMBL" id="OQR81289.1"/>
    </source>
</evidence>
<feature type="compositionally biased region" description="Basic and acidic residues" evidence="1">
    <location>
        <begin position="333"/>
        <end position="350"/>
    </location>
</feature>
<feature type="compositionally biased region" description="Pro residues" evidence="1">
    <location>
        <begin position="173"/>
        <end position="183"/>
    </location>
</feature>
<feature type="compositionally biased region" description="Acidic residues" evidence="1">
    <location>
        <begin position="204"/>
        <end position="214"/>
    </location>
</feature>
<dbReference type="InterPro" id="IPR011993">
    <property type="entry name" value="PH-like_dom_sf"/>
</dbReference>
<keyword evidence="3" id="KW-1185">Reference proteome</keyword>
<feature type="region of interest" description="Disordered" evidence="1">
    <location>
        <begin position="301"/>
        <end position="399"/>
    </location>
</feature>
<dbReference type="OrthoDB" id="168130at2759"/>
<dbReference type="AlphaFoldDB" id="A0A1V9Y6F5"/>
<name>A0A1V9Y6F5_ACHHY</name>
<gene>
    <name evidence="2" type="ORF">ACHHYP_16510</name>
</gene>
<feature type="compositionally biased region" description="Basic and acidic residues" evidence="1">
    <location>
        <begin position="304"/>
        <end position="319"/>
    </location>
</feature>
<evidence type="ECO:0000313" key="3">
    <source>
        <dbReference type="Proteomes" id="UP000243579"/>
    </source>
</evidence>
<feature type="region of interest" description="Disordered" evidence="1">
    <location>
        <begin position="163"/>
        <end position="214"/>
    </location>
</feature>
<feature type="region of interest" description="Disordered" evidence="1">
    <location>
        <begin position="264"/>
        <end position="283"/>
    </location>
</feature>
<feature type="compositionally biased region" description="Basic residues" evidence="1">
    <location>
        <begin position="320"/>
        <end position="332"/>
    </location>
</feature>
<dbReference type="SUPFAM" id="SSF50729">
    <property type="entry name" value="PH domain-like"/>
    <property type="match status" value="1"/>
</dbReference>
<evidence type="ECO:0000256" key="1">
    <source>
        <dbReference type="SAM" id="MobiDB-lite"/>
    </source>
</evidence>
<evidence type="ECO:0008006" key="4">
    <source>
        <dbReference type="Google" id="ProtNLM"/>
    </source>
</evidence>